<accession>A0A8I0L9Y9</accession>
<dbReference type="FunFam" id="3.20.20.100:FF:000015">
    <property type="entry name" value="Oxidoreductase, aldo/keto reductase family"/>
    <property type="match status" value="1"/>
</dbReference>
<dbReference type="PROSITE" id="PS00798">
    <property type="entry name" value="ALDOKETO_REDUCTASE_1"/>
    <property type="match status" value="1"/>
</dbReference>
<dbReference type="Proteomes" id="UP000650224">
    <property type="component" value="Unassembled WGS sequence"/>
</dbReference>
<comment type="similarity">
    <text evidence="1">Belongs to the aldo/keto reductase family.</text>
</comment>
<feature type="binding site" evidence="5">
    <location>
        <position position="140"/>
    </location>
    <ligand>
        <name>substrate</name>
    </ligand>
</feature>
<dbReference type="AlphaFoldDB" id="A0A8I0L9Y9"/>
<dbReference type="PIRSF" id="PIRSF000097">
    <property type="entry name" value="AKR"/>
    <property type="match status" value="1"/>
</dbReference>
<dbReference type="Pfam" id="PF00248">
    <property type="entry name" value="Aldo_ket_red"/>
    <property type="match status" value="1"/>
</dbReference>
<keyword evidence="2" id="KW-0521">NADP</keyword>
<name>A0A8I0L9Y9_9CORY</name>
<dbReference type="EMBL" id="JACSPR010000001">
    <property type="protein sequence ID" value="MBD8029132.1"/>
    <property type="molecule type" value="Genomic_DNA"/>
</dbReference>
<dbReference type="InterPro" id="IPR023210">
    <property type="entry name" value="NADP_OxRdtase_dom"/>
</dbReference>
<protein>
    <submittedName>
        <fullName evidence="8">Aldo/keto reductase</fullName>
    </submittedName>
</protein>
<evidence type="ECO:0000256" key="4">
    <source>
        <dbReference type="PIRSR" id="PIRSR000097-1"/>
    </source>
</evidence>
<dbReference type="SUPFAM" id="SSF51430">
    <property type="entry name" value="NAD(P)-linked oxidoreductase"/>
    <property type="match status" value="1"/>
</dbReference>
<dbReference type="PANTHER" id="PTHR43827">
    <property type="entry name" value="2,5-DIKETO-D-GLUCONIC ACID REDUCTASE"/>
    <property type="match status" value="1"/>
</dbReference>
<evidence type="ECO:0000256" key="3">
    <source>
        <dbReference type="ARBA" id="ARBA00023002"/>
    </source>
</evidence>
<evidence type="ECO:0000256" key="6">
    <source>
        <dbReference type="PIRSR" id="PIRSR000097-3"/>
    </source>
</evidence>
<keyword evidence="3" id="KW-0560">Oxidoreductase</keyword>
<evidence type="ECO:0000256" key="2">
    <source>
        <dbReference type="ARBA" id="ARBA00022857"/>
    </source>
</evidence>
<evidence type="ECO:0000256" key="1">
    <source>
        <dbReference type="ARBA" id="ARBA00007905"/>
    </source>
</evidence>
<dbReference type="PRINTS" id="PR00069">
    <property type="entry name" value="ALDKETRDTASE"/>
</dbReference>
<proteinExistence type="inferred from homology"/>
<sequence length="305" mass="33919">MSIVGTGSFFGSPEEERDRLIQALQGGKRQTTKPAEIPTVRLNDGNMIPQLGFGVFKVDPAETERVVSEALEAGYRHIDTAAFYNNEEGVGRAIAASGIPREELFVTTKLWPTRFDDAEAGFNESLEKLGTEYVDLFLLHWPAPRNNNFVQAWKVLEQLGERSRSIGVCNFLPEHLRQLIDETTIVPAVNQFELHPALQQRDIQEASKAAGIAIESWGPLGQGKYDLSKEAPIVAAAQNHGKSLAQVVIRWHLQHGFIVFPKTVNPDRMRENLDVLDFELTAEEMVAIDNLERGARGGSHPNDIN</sequence>
<comment type="caution">
    <text evidence="8">The sequence shown here is derived from an EMBL/GenBank/DDBJ whole genome shotgun (WGS) entry which is preliminary data.</text>
</comment>
<reference evidence="8 9" key="1">
    <citation type="submission" date="2020-08" db="EMBL/GenBank/DDBJ databases">
        <title>A Genomic Blueprint of the Chicken Gut Microbiome.</title>
        <authorList>
            <person name="Gilroy R."/>
            <person name="Ravi A."/>
            <person name="Getino M."/>
            <person name="Pursley I."/>
            <person name="Horton D.L."/>
            <person name="Alikhan N.-F."/>
            <person name="Baker D."/>
            <person name="Gharbi K."/>
            <person name="Hall N."/>
            <person name="Watson M."/>
            <person name="Adriaenssens E.M."/>
            <person name="Foster-Nyarko E."/>
            <person name="Jarju S."/>
            <person name="Secka A."/>
            <person name="Antonio M."/>
            <person name="Oren A."/>
            <person name="Chaudhuri R."/>
            <person name="La Ragione R.M."/>
            <person name="Hildebrand F."/>
            <person name="Pallen M.J."/>
        </authorList>
    </citation>
    <scope>NUCLEOTIDE SEQUENCE [LARGE SCALE GENOMIC DNA]</scope>
    <source>
        <strain evidence="8 9">Sa1YVA5</strain>
    </source>
</reference>
<evidence type="ECO:0000256" key="5">
    <source>
        <dbReference type="PIRSR" id="PIRSR000097-2"/>
    </source>
</evidence>
<feature type="site" description="Lowers pKa of active site Tyr" evidence="6">
    <location>
        <position position="109"/>
    </location>
</feature>
<organism evidence="8 9">
    <name type="scientific">Corynebacterium gallinarum</name>
    <dbReference type="NCBI Taxonomy" id="2762214"/>
    <lineage>
        <taxon>Bacteria</taxon>
        <taxon>Bacillati</taxon>
        <taxon>Actinomycetota</taxon>
        <taxon>Actinomycetes</taxon>
        <taxon>Mycobacteriales</taxon>
        <taxon>Corynebacteriaceae</taxon>
        <taxon>Corynebacterium</taxon>
    </lineage>
</organism>
<feature type="domain" description="NADP-dependent oxidoreductase" evidence="7">
    <location>
        <begin position="57"/>
        <end position="291"/>
    </location>
</feature>
<evidence type="ECO:0000313" key="9">
    <source>
        <dbReference type="Proteomes" id="UP000650224"/>
    </source>
</evidence>
<feature type="active site" description="Proton donor" evidence="4">
    <location>
        <position position="84"/>
    </location>
</feature>
<dbReference type="RefSeq" id="WP_191732358.1">
    <property type="nucleotide sequence ID" value="NZ_JACSPR010000001.1"/>
</dbReference>
<dbReference type="Gene3D" id="3.20.20.100">
    <property type="entry name" value="NADP-dependent oxidoreductase domain"/>
    <property type="match status" value="1"/>
</dbReference>
<dbReference type="InterPro" id="IPR018170">
    <property type="entry name" value="Aldo/ket_reductase_CS"/>
</dbReference>
<dbReference type="GO" id="GO:0016616">
    <property type="term" value="F:oxidoreductase activity, acting on the CH-OH group of donors, NAD or NADP as acceptor"/>
    <property type="evidence" value="ECO:0007669"/>
    <property type="project" value="UniProtKB-ARBA"/>
</dbReference>
<evidence type="ECO:0000259" key="7">
    <source>
        <dbReference type="Pfam" id="PF00248"/>
    </source>
</evidence>
<gene>
    <name evidence="8" type="ORF">H9627_02105</name>
</gene>
<dbReference type="InterPro" id="IPR036812">
    <property type="entry name" value="NAD(P)_OxRdtase_dom_sf"/>
</dbReference>
<evidence type="ECO:0000313" key="8">
    <source>
        <dbReference type="EMBL" id="MBD8029132.1"/>
    </source>
</evidence>
<keyword evidence="9" id="KW-1185">Reference proteome</keyword>
<dbReference type="PANTHER" id="PTHR43827:SF3">
    <property type="entry name" value="NADP-DEPENDENT OXIDOREDUCTASE DOMAIN-CONTAINING PROTEIN"/>
    <property type="match status" value="1"/>
</dbReference>
<dbReference type="InterPro" id="IPR020471">
    <property type="entry name" value="AKR"/>
</dbReference>